<feature type="repeat" description="Pumilio" evidence="7">
    <location>
        <begin position="235"/>
        <end position="271"/>
    </location>
</feature>
<feature type="repeat" description="Pumilio" evidence="7">
    <location>
        <begin position="196"/>
        <end position="234"/>
    </location>
</feature>
<protein>
    <recommendedName>
        <fullName evidence="8">PUM-HD domain-containing protein</fullName>
    </recommendedName>
</protein>
<feature type="repeat" description="Pumilio" evidence="7">
    <location>
        <begin position="274"/>
        <end position="309"/>
    </location>
</feature>
<keyword evidence="10" id="KW-1185">Reference proteome</keyword>
<dbReference type="Pfam" id="PF00806">
    <property type="entry name" value="PUF"/>
    <property type="match status" value="8"/>
</dbReference>
<dbReference type="SMART" id="SM00025">
    <property type="entry name" value="Pumilio"/>
    <property type="match status" value="8"/>
</dbReference>
<keyword evidence="3" id="KW-0677">Repeat</keyword>
<comment type="function">
    <text evidence="6">Sequence-specific RNA-binding protein that regulates translation and mRNA stability by binding the 3'-UTR of target mRNAs.</text>
</comment>
<gene>
    <name evidence="9" type="ORF">Bca52824_036357</name>
</gene>
<reference evidence="9 10" key="1">
    <citation type="submission" date="2020-02" db="EMBL/GenBank/DDBJ databases">
        <authorList>
            <person name="Ma Q."/>
            <person name="Huang Y."/>
            <person name="Song X."/>
            <person name="Pei D."/>
        </authorList>
    </citation>
    <scope>NUCLEOTIDE SEQUENCE [LARGE SCALE GENOMIC DNA]</scope>
    <source>
        <strain evidence="9">Sxm20200214</strain>
        <tissue evidence="9">Leaf</tissue>
    </source>
</reference>
<dbReference type="InterPro" id="IPR011989">
    <property type="entry name" value="ARM-like"/>
</dbReference>
<evidence type="ECO:0000313" key="9">
    <source>
        <dbReference type="EMBL" id="KAG2299885.1"/>
    </source>
</evidence>
<dbReference type="InterPro" id="IPR033133">
    <property type="entry name" value="PUM-HD"/>
</dbReference>
<dbReference type="Proteomes" id="UP000886595">
    <property type="component" value="Unassembled WGS sequence"/>
</dbReference>
<sequence length="515" mass="57840">MEGFEFLPDDVRGRTNTSYSHLPDVGFGESSVSPRFQTSLSSISNPFVNQQSRRNLLELNTTRADIDLVRLCQNHISKMGISDEEERSIFTGSHPPFHGVDQHVRLGGGSFLEVSSRYRKGRLMQSSHGEEDGDSRMLRLLAPEDYYPNNNHIGGFTENNTSRQNRGSRIFQSPLSAMSVGSATCMKEALCPDLASVLGTYGSVYLMAKNQMGCRFLQKLMEEGSSLDAMIIFRGLIDHVIELGLDQFGNFLIQKLIQVCNEQQRTQILIKLTSKSGLLIRISLHNYGTRVVQKLIETVRTKTEINLVKSALEPGLLSLVRDLNGNHVIQSCLKFLAPEDNKFVLEGATRFCATIATNKHGCCVLQDCVKYSDGAERENLIAEIARNSLHLAQDPFGNYVVQNILEQNLGGVDVMFELKGNYVRLATQKFSSHVVEKCLRHYPESRSQIVRELVSDPNFERLLQDPFANYVIQSALSKTKGHVRASLVDKARTFGNLSSNPYCKRIFSKNRHLRK</sequence>
<evidence type="ECO:0000256" key="2">
    <source>
        <dbReference type="ARBA" id="ARBA00022490"/>
    </source>
</evidence>
<dbReference type="EMBL" id="JAAMPC010000008">
    <property type="protein sequence ID" value="KAG2299885.1"/>
    <property type="molecule type" value="Genomic_DNA"/>
</dbReference>
<dbReference type="Gene3D" id="1.25.10.10">
    <property type="entry name" value="Leucine-rich Repeat Variant"/>
    <property type="match status" value="1"/>
</dbReference>
<organism evidence="9 10">
    <name type="scientific">Brassica carinata</name>
    <name type="common">Ethiopian mustard</name>
    <name type="synonym">Abyssinian cabbage</name>
    <dbReference type="NCBI Taxonomy" id="52824"/>
    <lineage>
        <taxon>Eukaryota</taxon>
        <taxon>Viridiplantae</taxon>
        <taxon>Streptophyta</taxon>
        <taxon>Embryophyta</taxon>
        <taxon>Tracheophyta</taxon>
        <taxon>Spermatophyta</taxon>
        <taxon>Magnoliopsida</taxon>
        <taxon>eudicotyledons</taxon>
        <taxon>Gunneridae</taxon>
        <taxon>Pentapetalae</taxon>
        <taxon>rosids</taxon>
        <taxon>malvids</taxon>
        <taxon>Brassicales</taxon>
        <taxon>Brassicaceae</taxon>
        <taxon>Brassiceae</taxon>
        <taxon>Brassica</taxon>
    </lineage>
</organism>
<dbReference type="PROSITE" id="PS50303">
    <property type="entry name" value="PUM_HD"/>
    <property type="match status" value="1"/>
</dbReference>
<dbReference type="AlphaFoldDB" id="A0A8X7S4M7"/>
<keyword evidence="2" id="KW-0963">Cytoplasm</keyword>
<evidence type="ECO:0000256" key="1">
    <source>
        <dbReference type="ARBA" id="ARBA00004496"/>
    </source>
</evidence>
<feature type="repeat" description="Pumilio" evidence="7">
    <location>
        <begin position="311"/>
        <end position="346"/>
    </location>
</feature>
<feature type="repeat" description="Pumilio" evidence="7">
    <location>
        <begin position="383"/>
        <end position="406"/>
    </location>
</feature>
<accession>A0A8X7S4M7</accession>
<evidence type="ECO:0000256" key="7">
    <source>
        <dbReference type="PROSITE-ProRule" id="PRU00317"/>
    </source>
</evidence>
<dbReference type="InterPro" id="IPR001313">
    <property type="entry name" value="Pumilio_RNA-bd_rpt"/>
</dbReference>
<evidence type="ECO:0000256" key="3">
    <source>
        <dbReference type="ARBA" id="ARBA00022737"/>
    </source>
</evidence>
<evidence type="ECO:0000256" key="6">
    <source>
        <dbReference type="ARBA" id="ARBA00058490"/>
    </source>
</evidence>
<dbReference type="PANTHER" id="PTHR12537">
    <property type="entry name" value="RNA BINDING PROTEIN PUMILIO-RELATED"/>
    <property type="match status" value="1"/>
</dbReference>
<comment type="caution">
    <text evidence="9">The sequence shown here is derived from an EMBL/GenBank/DDBJ whole genome shotgun (WGS) entry which is preliminary data.</text>
</comment>
<feature type="domain" description="PUM-HD" evidence="8">
    <location>
        <begin position="175"/>
        <end position="514"/>
    </location>
</feature>
<dbReference type="CDD" id="cd07920">
    <property type="entry name" value="Pumilio"/>
    <property type="match status" value="1"/>
</dbReference>
<evidence type="ECO:0000256" key="4">
    <source>
        <dbReference type="ARBA" id="ARBA00022845"/>
    </source>
</evidence>
<proteinExistence type="predicted"/>
<evidence type="ECO:0000313" key="10">
    <source>
        <dbReference type="Proteomes" id="UP000886595"/>
    </source>
</evidence>
<keyword evidence="4" id="KW-0810">Translation regulation</keyword>
<dbReference type="SUPFAM" id="SSF48371">
    <property type="entry name" value="ARM repeat"/>
    <property type="match status" value="1"/>
</dbReference>
<keyword evidence="5" id="KW-0694">RNA-binding</keyword>
<dbReference type="PROSITE" id="PS50302">
    <property type="entry name" value="PUM"/>
    <property type="match status" value="6"/>
</dbReference>
<name>A0A8X7S4M7_BRACI</name>
<dbReference type="InterPro" id="IPR016024">
    <property type="entry name" value="ARM-type_fold"/>
</dbReference>
<dbReference type="GO" id="GO:0006417">
    <property type="term" value="P:regulation of translation"/>
    <property type="evidence" value="ECO:0007669"/>
    <property type="project" value="UniProtKB-KW"/>
</dbReference>
<dbReference type="GO" id="GO:0005737">
    <property type="term" value="C:cytoplasm"/>
    <property type="evidence" value="ECO:0007669"/>
    <property type="project" value="UniProtKB-SubCell"/>
</dbReference>
<dbReference type="PANTHER" id="PTHR12537:SF131">
    <property type="entry name" value="PUMILIO HOMOLOG 11"/>
    <property type="match status" value="1"/>
</dbReference>
<dbReference type="OrthoDB" id="668540at2759"/>
<dbReference type="FunFam" id="1.25.10.10:FF:000237">
    <property type="entry name" value="Pumilio homolog 9"/>
    <property type="match status" value="1"/>
</dbReference>
<feature type="repeat" description="Pumilio" evidence="7">
    <location>
        <begin position="417"/>
        <end position="455"/>
    </location>
</feature>
<evidence type="ECO:0000256" key="5">
    <source>
        <dbReference type="ARBA" id="ARBA00022884"/>
    </source>
</evidence>
<dbReference type="InterPro" id="IPR033712">
    <property type="entry name" value="Pumilio_RNA-bd"/>
</dbReference>
<comment type="subcellular location">
    <subcellularLocation>
        <location evidence="1">Cytoplasm</location>
    </subcellularLocation>
</comment>
<dbReference type="GO" id="GO:0003729">
    <property type="term" value="F:mRNA binding"/>
    <property type="evidence" value="ECO:0007669"/>
    <property type="project" value="TreeGrafter"/>
</dbReference>
<evidence type="ECO:0000259" key="8">
    <source>
        <dbReference type="PROSITE" id="PS50303"/>
    </source>
</evidence>